<dbReference type="KEGG" id="arep:ID810_05895"/>
<proteinExistence type="predicted"/>
<dbReference type="RefSeq" id="WP_166855035.1">
    <property type="nucleotide sequence ID" value="NZ_CP063989.1"/>
</dbReference>
<evidence type="ECO:0008006" key="4">
    <source>
        <dbReference type="Google" id="ProtNLM"/>
    </source>
</evidence>
<protein>
    <recommendedName>
        <fullName evidence="4">AbiEi antitoxin C-terminal domain-containing protein</fullName>
    </recommendedName>
</protein>
<organism evidence="2 3">
    <name type="scientific">Actinomyces respiraculi</name>
    <dbReference type="NCBI Taxonomy" id="2744574"/>
    <lineage>
        <taxon>Bacteria</taxon>
        <taxon>Bacillati</taxon>
        <taxon>Actinomycetota</taxon>
        <taxon>Actinomycetes</taxon>
        <taxon>Actinomycetales</taxon>
        <taxon>Actinomycetaceae</taxon>
        <taxon>Actinomyces</taxon>
    </lineage>
</organism>
<evidence type="ECO:0000313" key="2">
    <source>
        <dbReference type="EMBL" id="QPL06416.1"/>
    </source>
</evidence>
<accession>A0A7T0LMZ3</accession>
<gene>
    <name evidence="2" type="ORF">ID810_05895</name>
</gene>
<dbReference type="AlphaFoldDB" id="A0A7T0LMZ3"/>
<evidence type="ECO:0000256" key="1">
    <source>
        <dbReference type="SAM" id="MobiDB-lite"/>
    </source>
</evidence>
<feature type="region of interest" description="Disordered" evidence="1">
    <location>
        <begin position="1"/>
        <end position="21"/>
    </location>
</feature>
<dbReference type="Proteomes" id="UP000594637">
    <property type="component" value="Chromosome"/>
</dbReference>
<keyword evidence="3" id="KW-1185">Reference proteome</keyword>
<name>A0A7T0LMZ3_9ACTO</name>
<reference evidence="2 3" key="1">
    <citation type="submission" date="2020-11" db="EMBL/GenBank/DDBJ databases">
        <title>Actinomyces sp. ZJ750.</title>
        <authorList>
            <person name="Zhou J."/>
        </authorList>
    </citation>
    <scope>NUCLEOTIDE SEQUENCE [LARGE SCALE GENOMIC DNA]</scope>
    <source>
        <strain evidence="2 3">ZJ750</strain>
    </source>
</reference>
<dbReference type="EMBL" id="CP063989">
    <property type="protein sequence ID" value="QPL06416.1"/>
    <property type="molecule type" value="Genomic_DNA"/>
</dbReference>
<sequence length="214" mass="22090">MTHRLGSPTGTPTASASSAGPRATALAALRAPVLRPTRPALGALEAYERAVLRDARLDARILTDVVGTAVPTDLLRTPVQRARALAALVPRGAVVGGEAALWVHTGGRAPSSLALIIPSRQGRGPGTVVYRGSVPPCDVVTLGGLRCLGLARAVVDLARTAVPARAVEVVLTARSLGLNSTELHLALTRCRGAACRGRPRARRIIEALVPSAQP</sequence>
<evidence type="ECO:0000313" key="3">
    <source>
        <dbReference type="Proteomes" id="UP000594637"/>
    </source>
</evidence>